<dbReference type="SFLD" id="SFLDS00019">
    <property type="entry name" value="Glutathione_Transferase_(cytos"/>
    <property type="match status" value="1"/>
</dbReference>
<sequence length="232" mass="26543">MVMAPLILGYWDFRGRAQAIRNLLAYVGVEYEDKRYSHGQGAVPSRDEWLAVKYKLGLDFPNLPYLIDGEVRMSQSLAILRYLGRKHGLVPKDEEVERRVDMLELQIMDVATQISTLCYDRDYNDDKRRKFLDDVAEILRQVEVYLTKYGPFAAGRRVTYVDFLLYEALEVIRMLGPKSFPTNYALLVKYCEMVAALPGLKEYLASDRFKAWPICAPSGNALGARQTPPTDG</sequence>
<evidence type="ECO:0000259" key="6">
    <source>
        <dbReference type="PROSITE" id="PS50405"/>
    </source>
</evidence>
<protein>
    <recommendedName>
        <fullName evidence="3">glutathione transferase</fullName>
        <ecNumber evidence="3">2.5.1.18</ecNumber>
    </recommendedName>
</protein>
<dbReference type="InterPro" id="IPR036282">
    <property type="entry name" value="Glutathione-S-Trfase_C_sf"/>
</dbReference>
<gene>
    <name evidence="7" type="ORF">HPB52_018127</name>
</gene>
<dbReference type="GO" id="GO:0042178">
    <property type="term" value="P:xenobiotic catabolic process"/>
    <property type="evidence" value="ECO:0007669"/>
    <property type="project" value="UniProtKB-ARBA"/>
</dbReference>
<name>A0A9D4PXB1_RHISA</name>
<dbReference type="Proteomes" id="UP000821837">
    <property type="component" value="Unassembled WGS sequence"/>
</dbReference>
<comment type="caution">
    <text evidence="7">The sequence shown here is derived from an EMBL/GenBank/DDBJ whole genome shotgun (WGS) entry which is preliminary data.</text>
</comment>
<dbReference type="SFLD" id="SFLDG01205">
    <property type="entry name" value="AMPS.1"/>
    <property type="match status" value="1"/>
</dbReference>
<dbReference type="PANTHER" id="PTHR11571">
    <property type="entry name" value="GLUTATHIONE S-TRANSFERASE"/>
    <property type="match status" value="1"/>
</dbReference>
<dbReference type="Pfam" id="PF02798">
    <property type="entry name" value="GST_N"/>
    <property type="match status" value="1"/>
</dbReference>
<comment type="similarity">
    <text evidence="1">Belongs to the GST superfamily. Mu family.</text>
</comment>
<dbReference type="AlphaFoldDB" id="A0A9D4PXB1"/>
<dbReference type="Gene3D" id="1.20.1050.130">
    <property type="match status" value="1"/>
</dbReference>
<evidence type="ECO:0000313" key="7">
    <source>
        <dbReference type="EMBL" id="KAH7957358.1"/>
    </source>
</evidence>
<evidence type="ECO:0000256" key="1">
    <source>
        <dbReference type="ARBA" id="ARBA00005861"/>
    </source>
</evidence>
<dbReference type="SUPFAM" id="SSF52833">
    <property type="entry name" value="Thioredoxin-like"/>
    <property type="match status" value="1"/>
</dbReference>
<dbReference type="CDD" id="cd03075">
    <property type="entry name" value="GST_N_Mu"/>
    <property type="match status" value="1"/>
</dbReference>
<dbReference type="InterPro" id="IPR004046">
    <property type="entry name" value="GST_C"/>
</dbReference>
<feature type="domain" description="GST C-terminal" evidence="6">
    <location>
        <begin position="93"/>
        <end position="214"/>
    </location>
</feature>
<feature type="domain" description="GST N-terminal" evidence="5">
    <location>
        <begin position="4"/>
        <end position="91"/>
    </location>
</feature>
<dbReference type="InterPro" id="IPR036249">
    <property type="entry name" value="Thioredoxin-like_sf"/>
</dbReference>
<evidence type="ECO:0000256" key="2">
    <source>
        <dbReference type="ARBA" id="ARBA00011738"/>
    </source>
</evidence>
<keyword evidence="4" id="KW-0808">Transferase</keyword>
<organism evidence="7 8">
    <name type="scientific">Rhipicephalus sanguineus</name>
    <name type="common">Brown dog tick</name>
    <name type="synonym">Ixodes sanguineus</name>
    <dbReference type="NCBI Taxonomy" id="34632"/>
    <lineage>
        <taxon>Eukaryota</taxon>
        <taxon>Metazoa</taxon>
        <taxon>Ecdysozoa</taxon>
        <taxon>Arthropoda</taxon>
        <taxon>Chelicerata</taxon>
        <taxon>Arachnida</taxon>
        <taxon>Acari</taxon>
        <taxon>Parasitiformes</taxon>
        <taxon>Ixodida</taxon>
        <taxon>Ixodoidea</taxon>
        <taxon>Ixodidae</taxon>
        <taxon>Rhipicephalinae</taxon>
        <taxon>Rhipicephalus</taxon>
        <taxon>Rhipicephalus</taxon>
    </lineage>
</organism>
<evidence type="ECO:0000259" key="5">
    <source>
        <dbReference type="PROSITE" id="PS50404"/>
    </source>
</evidence>
<dbReference type="GO" id="GO:0004364">
    <property type="term" value="F:glutathione transferase activity"/>
    <property type="evidence" value="ECO:0007669"/>
    <property type="project" value="UniProtKB-EC"/>
</dbReference>
<dbReference type="FunFam" id="1.20.1050.10:FF:000101">
    <property type="entry name" value="Glutathione S-transferase Mu 4"/>
    <property type="match status" value="1"/>
</dbReference>
<dbReference type="PROSITE" id="PS50405">
    <property type="entry name" value="GST_CTER"/>
    <property type="match status" value="1"/>
</dbReference>
<dbReference type="Pfam" id="PF14497">
    <property type="entry name" value="GST_C_3"/>
    <property type="match status" value="1"/>
</dbReference>
<reference evidence="7" key="2">
    <citation type="submission" date="2021-09" db="EMBL/GenBank/DDBJ databases">
        <authorList>
            <person name="Jia N."/>
            <person name="Wang J."/>
            <person name="Shi W."/>
            <person name="Du L."/>
            <person name="Sun Y."/>
            <person name="Zhan W."/>
            <person name="Jiang J."/>
            <person name="Wang Q."/>
            <person name="Zhang B."/>
            <person name="Ji P."/>
            <person name="Sakyi L.B."/>
            <person name="Cui X."/>
            <person name="Yuan T."/>
            <person name="Jiang B."/>
            <person name="Yang W."/>
            <person name="Lam T.T.-Y."/>
            <person name="Chang Q."/>
            <person name="Ding S."/>
            <person name="Wang X."/>
            <person name="Zhu J."/>
            <person name="Ruan X."/>
            <person name="Zhao L."/>
            <person name="Wei J."/>
            <person name="Que T."/>
            <person name="Du C."/>
            <person name="Cheng J."/>
            <person name="Dai P."/>
            <person name="Han X."/>
            <person name="Huang E."/>
            <person name="Gao Y."/>
            <person name="Liu J."/>
            <person name="Shao H."/>
            <person name="Ye R."/>
            <person name="Li L."/>
            <person name="Wei W."/>
            <person name="Wang X."/>
            <person name="Wang C."/>
            <person name="Huo Q."/>
            <person name="Li W."/>
            <person name="Guo W."/>
            <person name="Chen H."/>
            <person name="Chen S."/>
            <person name="Zhou L."/>
            <person name="Zhou L."/>
            <person name="Ni X."/>
            <person name="Tian J."/>
            <person name="Zhou Y."/>
            <person name="Sheng Y."/>
            <person name="Liu T."/>
            <person name="Pan Y."/>
            <person name="Xia L."/>
            <person name="Li J."/>
            <person name="Zhao F."/>
            <person name="Cao W."/>
        </authorList>
    </citation>
    <scope>NUCLEOTIDE SEQUENCE</scope>
    <source>
        <strain evidence="7">Rsan-2018</strain>
        <tissue evidence="7">Larvae</tissue>
    </source>
</reference>
<dbReference type="EC" id="2.5.1.18" evidence="3"/>
<accession>A0A9D4PXB1</accession>
<evidence type="ECO:0000256" key="4">
    <source>
        <dbReference type="ARBA" id="ARBA00022679"/>
    </source>
</evidence>
<dbReference type="PROSITE" id="PS50404">
    <property type="entry name" value="GST_NTER"/>
    <property type="match status" value="1"/>
</dbReference>
<dbReference type="PANTHER" id="PTHR11571:SF253">
    <property type="entry name" value="S-TRANSFERASE, PUTATIVE-RELATED"/>
    <property type="match status" value="1"/>
</dbReference>
<evidence type="ECO:0000256" key="3">
    <source>
        <dbReference type="ARBA" id="ARBA00012452"/>
    </source>
</evidence>
<dbReference type="VEuPathDB" id="VectorBase:RSAN_040440"/>
<evidence type="ECO:0000313" key="8">
    <source>
        <dbReference type="Proteomes" id="UP000821837"/>
    </source>
</evidence>
<reference evidence="7" key="1">
    <citation type="journal article" date="2020" name="Cell">
        <title>Large-Scale Comparative Analyses of Tick Genomes Elucidate Their Genetic Diversity and Vector Capacities.</title>
        <authorList>
            <consortium name="Tick Genome and Microbiome Consortium (TIGMIC)"/>
            <person name="Jia N."/>
            <person name="Wang J."/>
            <person name="Shi W."/>
            <person name="Du L."/>
            <person name="Sun Y."/>
            <person name="Zhan W."/>
            <person name="Jiang J.F."/>
            <person name="Wang Q."/>
            <person name="Zhang B."/>
            <person name="Ji P."/>
            <person name="Bell-Sakyi L."/>
            <person name="Cui X.M."/>
            <person name="Yuan T.T."/>
            <person name="Jiang B.G."/>
            <person name="Yang W.F."/>
            <person name="Lam T.T."/>
            <person name="Chang Q.C."/>
            <person name="Ding S.J."/>
            <person name="Wang X.J."/>
            <person name="Zhu J.G."/>
            <person name="Ruan X.D."/>
            <person name="Zhao L."/>
            <person name="Wei J.T."/>
            <person name="Ye R.Z."/>
            <person name="Que T.C."/>
            <person name="Du C.H."/>
            <person name="Zhou Y.H."/>
            <person name="Cheng J.X."/>
            <person name="Dai P.F."/>
            <person name="Guo W.B."/>
            <person name="Han X.H."/>
            <person name="Huang E.J."/>
            <person name="Li L.F."/>
            <person name="Wei W."/>
            <person name="Gao Y.C."/>
            <person name="Liu J.Z."/>
            <person name="Shao H.Z."/>
            <person name="Wang X."/>
            <person name="Wang C.C."/>
            <person name="Yang T.C."/>
            <person name="Huo Q.B."/>
            <person name="Li W."/>
            <person name="Chen H.Y."/>
            <person name="Chen S.E."/>
            <person name="Zhou L.G."/>
            <person name="Ni X.B."/>
            <person name="Tian J.H."/>
            <person name="Sheng Y."/>
            <person name="Liu T."/>
            <person name="Pan Y.S."/>
            <person name="Xia L.Y."/>
            <person name="Li J."/>
            <person name="Zhao F."/>
            <person name="Cao W.C."/>
        </authorList>
    </citation>
    <scope>NUCLEOTIDE SEQUENCE</scope>
    <source>
        <strain evidence="7">Rsan-2018</strain>
    </source>
</reference>
<dbReference type="InterPro" id="IPR050213">
    <property type="entry name" value="GST_superfamily"/>
</dbReference>
<dbReference type="SFLD" id="SFLDG00363">
    <property type="entry name" value="AMPS_(cytGST):_Alpha-__Mu-__Pi"/>
    <property type="match status" value="1"/>
</dbReference>
<keyword evidence="8" id="KW-1185">Reference proteome</keyword>
<dbReference type="InterPro" id="IPR004045">
    <property type="entry name" value="Glutathione_S-Trfase_N"/>
</dbReference>
<dbReference type="GO" id="GO:0006749">
    <property type="term" value="P:glutathione metabolic process"/>
    <property type="evidence" value="ECO:0007669"/>
    <property type="project" value="TreeGrafter"/>
</dbReference>
<comment type="subunit">
    <text evidence="2">Homodimer.</text>
</comment>
<dbReference type="SUPFAM" id="SSF47616">
    <property type="entry name" value="GST C-terminal domain-like"/>
    <property type="match status" value="1"/>
</dbReference>
<dbReference type="InterPro" id="IPR010987">
    <property type="entry name" value="Glutathione-S-Trfase_C-like"/>
</dbReference>
<dbReference type="EMBL" id="JABSTV010001250">
    <property type="protein sequence ID" value="KAH7957358.1"/>
    <property type="molecule type" value="Genomic_DNA"/>
</dbReference>
<proteinExistence type="inferred from homology"/>
<dbReference type="InterPro" id="IPR040079">
    <property type="entry name" value="Glutathione_S-Trfase"/>
</dbReference>